<evidence type="ECO:0000256" key="4">
    <source>
        <dbReference type="ARBA" id="ARBA00022801"/>
    </source>
</evidence>
<dbReference type="PANTHER" id="PTHR11271:SF6">
    <property type="entry name" value="GUANINE DEAMINASE"/>
    <property type="match status" value="1"/>
</dbReference>
<comment type="catalytic activity">
    <reaction evidence="6 8">
        <text>guanine + H2O + H(+) = xanthine + NH4(+)</text>
        <dbReference type="Rhea" id="RHEA:14665"/>
        <dbReference type="ChEBI" id="CHEBI:15377"/>
        <dbReference type="ChEBI" id="CHEBI:15378"/>
        <dbReference type="ChEBI" id="CHEBI:16235"/>
        <dbReference type="ChEBI" id="CHEBI:17712"/>
        <dbReference type="ChEBI" id="CHEBI:28938"/>
        <dbReference type="EC" id="3.5.4.3"/>
    </reaction>
</comment>
<dbReference type="FunFam" id="3.20.20.140:FF:000022">
    <property type="entry name" value="Guanine deaminase"/>
    <property type="match status" value="1"/>
</dbReference>
<dbReference type="NCBIfam" id="TIGR02967">
    <property type="entry name" value="guan_deamin"/>
    <property type="match status" value="1"/>
</dbReference>
<dbReference type="GO" id="GO:0005829">
    <property type="term" value="C:cytosol"/>
    <property type="evidence" value="ECO:0007669"/>
    <property type="project" value="TreeGrafter"/>
</dbReference>
<keyword evidence="11" id="KW-1185">Reference proteome</keyword>
<dbReference type="InterPro" id="IPR051607">
    <property type="entry name" value="Metallo-dep_hydrolases"/>
</dbReference>
<proteinExistence type="inferred from homology"/>
<protein>
    <recommendedName>
        <fullName evidence="8">Guanine deaminase</fullName>
        <shortName evidence="8">Guanase</shortName>
        <ecNumber evidence="8">3.5.4.3</ecNumber>
    </recommendedName>
    <alternativeName>
        <fullName evidence="8">Guanine aminohydrolase</fullName>
    </alternativeName>
</protein>
<evidence type="ECO:0000313" key="11">
    <source>
        <dbReference type="Proteomes" id="UP000054097"/>
    </source>
</evidence>
<dbReference type="OrthoDB" id="194468at2759"/>
<evidence type="ECO:0000256" key="5">
    <source>
        <dbReference type="ARBA" id="ARBA00022833"/>
    </source>
</evidence>
<dbReference type="STRING" id="933852.A0A0C2WL46"/>
<evidence type="ECO:0000256" key="6">
    <source>
        <dbReference type="ARBA" id="ARBA00051148"/>
    </source>
</evidence>
<reference evidence="11" key="2">
    <citation type="submission" date="2015-01" db="EMBL/GenBank/DDBJ databases">
        <title>Evolutionary Origins and Diversification of the Mycorrhizal Mutualists.</title>
        <authorList>
            <consortium name="DOE Joint Genome Institute"/>
            <consortium name="Mycorrhizal Genomics Consortium"/>
            <person name="Kohler A."/>
            <person name="Kuo A."/>
            <person name="Nagy L.G."/>
            <person name="Floudas D."/>
            <person name="Copeland A."/>
            <person name="Barry K.W."/>
            <person name="Cichocki N."/>
            <person name="Veneault-Fourrey C."/>
            <person name="LaButti K."/>
            <person name="Lindquist E.A."/>
            <person name="Lipzen A."/>
            <person name="Lundell T."/>
            <person name="Morin E."/>
            <person name="Murat C."/>
            <person name="Riley R."/>
            <person name="Ohm R."/>
            <person name="Sun H."/>
            <person name="Tunlid A."/>
            <person name="Henrissat B."/>
            <person name="Grigoriev I.V."/>
            <person name="Hibbett D.S."/>
            <person name="Martin F."/>
        </authorList>
    </citation>
    <scope>NUCLEOTIDE SEQUENCE [LARGE SCALE GENOMIC DNA]</scope>
    <source>
        <strain evidence="11">MAFF 305830</strain>
    </source>
</reference>
<dbReference type="InterPro" id="IPR014311">
    <property type="entry name" value="Guanine_deaminase"/>
</dbReference>
<gene>
    <name evidence="10" type="ORF">M408DRAFT_330198</name>
</gene>
<comment type="similarity">
    <text evidence="2 8">Belongs to the metallo-dependent hydrolases superfamily. ATZ/TRZ family.</text>
</comment>
<dbReference type="Pfam" id="PF01979">
    <property type="entry name" value="Amidohydro_1"/>
    <property type="match status" value="1"/>
</dbReference>
<keyword evidence="3 8" id="KW-0479">Metal-binding</keyword>
<sequence length="479" mass="52098">MQIFIGPLVHTLNPTTIEYSSLSILGISSNGIIDFITNNVTSDSVDRTIETLLCDAENMKKGWSKDGNVARIVLKNGEFLCPGFVDTHTHAPQFPNLARGQQYELMDWLKCVTFPAEERLKDTEYASVLYKEVVRRVLAFGPTTCCYYGSLHLEATKALADECHSAGQRAFVGKCNMDRHSSETYVEPSPLHSIQATEALIKYIHTLSPLPTSSPLVHPIITPRFAISCSDELLKSLGSLASKHPQMAIQTHISENAKEISFTKELFPSAPHYAGVYDMYGLLRKGTVLGHACHLSEEEIQLVKQRDAGIAHCPTSNFNIRSGMARVGCYLDRGIKVGLGTDCSGGYAPSILRTIQDACITSKILSLTPTISSQFTSGLEGKHLPISTLLHLATLGGASVCCLEDKIGNFVVGKEFDALVASVPGAGGEGRFGGGGNPGVWYQENDTLETLVERFMFGGDDRNIKDVYVCGRKVSGWGQ</sequence>
<evidence type="ECO:0000256" key="3">
    <source>
        <dbReference type="ARBA" id="ARBA00022723"/>
    </source>
</evidence>
<dbReference type="Proteomes" id="UP000054097">
    <property type="component" value="Unassembled WGS sequence"/>
</dbReference>
<keyword evidence="4 8" id="KW-0378">Hydrolase</keyword>
<dbReference type="InterPro" id="IPR006680">
    <property type="entry name" value="Amidohydro-rel"/>
</dbReference>
<feature type="domain" description="Amidohydrolase-related" evidence="9">
    <location>
        <begin position="79"/>
        <end position="473"/>
    </location>
</feature>
<comment type="cofactor">
    <cofactor evidence="8">
        <name>Zn(2+)</name>
        <dbReference type="ChEBI" id="CHEBI:29105"/>
    </cofactor>
    <text evidence="8">Binds 1 zinc ion per subunit.</text>
</comment>
<dbReference type="EMBL" id="KN824301">
    <property type="protein sequence ID" value="KIM27033.1"/>
    <property type="molecule type" value="Genomic_DNA"/>
</dbReference>
<evidence type="ECO:0000256" key="1">
    <source>
        <dbReference type="ARBA" id="ARBA00004984"/>
    </source>
</evidence>
<dbReference type="SUPFAM" id="SSF51556">
    <property type="entry name" value="Metallo-dependent hydrolases"/>
    <property type="match status" value="1"/>
</dbReference>
<dbReference type="GO" id="GO:0006147">
    <property type="term" value="P:guanine catabolic process"/>
    <property type="evidence" value="ECO:0007669"/>
    <property type="project" value="UniProtKB-UniRule"/>
</dbReference>
<dbReference type="UniPathway" id="UPA00603">
    <property type="reaction ID" value="UER00660"/>
</dbReference>
<evidence type="ECO:0000256" key="8">
    <source>
        <dbReference type="RuleBase" id="RU366009"/>
    </source>
</evidence>
<evidence type="ECO:0000259" key="9">
    <source>
        <dbReference type="Pfam" id="PF01979"/>
    </source>
</evidence>
<organism evidence="10 11">
    <name type="scientific">Serendipita vermifera MAFF 305830</name>
    <dbReference type="NCBI Taxonomy" id="933852"/>
    <lineage>
        <taxon>Eukaryota</taxon>
        <taxon>Fungi</taxon>
        <taxon>Dikarya</taxon>
        <taxon>Basidiomycota</taxon>
        <taxon>Agaricomycotina</taxon>
        <taxon>Agaricomycetes</taxon>
        <taxon>Sebacinales</taxon>
        <taxon>Serendipitaceae</taxon>
        <taxon>Serendipita</taxon>
    </lineage>
</organism>
<dbReference type="Gene3D" id="2.30.40.10">
    <property type="entry name" value="Urease, subunit C, domain 1"/>
    <property type="match status" value="1"/>
</dbReference>
<accession>A0A0C2WL46</accession>
<comment type="function">
    <text evidence="7 8">Catalyzes the hydrolytic deamination of guanine, producing xanthine and ammonia.</text>
</comment>
<keyword evidence="5 8" id="KW-0862">Zinc</keyword>
<dbReference type="AlphaFoldDB" id="A0A0C2WL46"/>
<dbReference type="PANTHER" id="PTHR11271">
    <property type="entry name" value="GUANINE DEAMINASE"/>
    <property type="match status" value="1"/>
</dbReference>
<comment type="pathway">
    <text evidence="1 8">Purine metabolism; guanine degradation; xanthine from guanine: step 1/1.</text>
</comment>
<evidence type="ECO:0000256" key="2">
    <source>
        <dbReference type="ARBA" id="ARBA00006745"/>
    </source>
</evidence>
<evidence type="ECO:0000313" key="10">
    <source>
        <dbReference type="EMBL" id="KIM27033.1"/>
    </source>
</evidence>
<dbReference type="GO" id="GO:0008892">
    <property type="term" value="F:guanine deaminase activity"/>
    <property type="evidence" value="ECO:0007669"/>
    <property type="project" value="UniProtKB-UniRule"/>
</dbReference>
<evidence type="ECO:0000256" key="7">
    <source>
        <dbReference type="ARBA" id="ARBA00056079"/>
    </source>
</evidence>
<dbReference type="EC" id="3.5.4.3" evidence="8"/>
<dbReference type="InterPro" id="IPR032466">
    <property type="entry name" value="Metal_Hydrolase"/>
</dbReference>
<dbReference type="InterPro" id="IPR011059">
    <property type="entry name" value="Metal-dep_hydrolase_composite"/>
</dbReference>
<dbReference type="Gene3D" id="3.20.20.140">
    <property type="entry name" value="Metal-dependent hydrolases"/>
    <property type="match status" value="1"/>
</dbReference>
<reference evidence="10 11" key="1">
    <citation type="submission" date="2014-04" db="EMBL/GenBank/DDBJ databases">
        <authorList>
            <consortium name="DOE Joint Genome Institute"/>
            <person name="Kuo A."/>
            <person name="Zuccaro A."/>
            <person name="Kohler A."/>
            <person name="Nagy L.G."/>
            <person name="Floudas D."/>
            <person name="Copeland A."/>
            <person name="Barry K.W."/>
            <person name="Cichocki N."/>
            <person name="Veneault-Fourrey C."/>
            <person name="LaButti K."/>
            <person name="Lindquist E.A."/>
            <person name="Lipzen A."/>
            <person name="Lundell T."/>
            <person name="Morin E."/>
            <person name="Murat C."/>
            <person name="Sun H."/>
            <person name="Tunlid A."/>
            <person name="Henrissat B."/>
            <person name="Grigoriev I.V."/>
            <person name="Hibbett D.S."/>
            <person name="Martin F."/>
            <person name="Nordberg H.P."/>
            <person name="Cantor M.N."/>
            <person name="Hua S.X."/>
        </authorList>
    </citation>
    <scope>NUCLEOTIDE SEQUENCE [LARGE SCALE GENOMIC DNA]</scope>
    <source>
        <strain evidence="10 11">MAFF 305830</strain>
    </source>
</reference>
<dbReference type="GO" id="GO:0008270">
    <property type="term" value="F:zinc ion binding"/>
    <property type="evidence" value="ECO:0007669"/>
    <property type="project" value="UniProtKB-UniRule"/>
</dbReference>
<name>A0A0C2WL46_SERVB</name>
<dbReference type="HOGENOM" id="CLU_012358_0_1_1"/>